<evidence type="ECO:0000313" key="7">
    <source>
        <dbReference type="Proteomes" id="UP000693672"/>
    </source>
</evidence>
<dbReference type="GO" id="GO:0003700">
    <property type="term" value="F:DNA-binding transcription factor activity"/>
    <property type="evidence" value="ECO:0007669"/>
    <property type="project" value="InterPro"/>
</dbReference>
<reference evidence="6" key="1">
    <citation type="submission" date="2021-06" db="EMBL/GenBank/DDBJ databases">
        <authorList>
            <person name="Criscuolo A."/>
        </authorList>
    </citation>
    <scope>NUCLEOTIDE SEQUENCE</scope>
    <source>
        <strain evidence="6">CIP111600</strain>
    </source>
</reference>
<accession>A0A916K919</accession>
<dbReference type="PANTHER" id="PTHR30126">
    <property type="entry name" value="HTH-TYPE TRANSCRIPTIONAL REGULATOR"/>
    <property type="match status" value="1"/>
</dbReference>
<dbReference type="PANTHER" id="PTHR30126:SF39">
    <property type="entry name" value="HTH-TYPE TRANSCRIPTIONAL REGULATOR CYSL"/>
    <property type="match status" value="1"/>
</dbReference>
<evidence type="ECO:0000256" key="3">
    <source>
        <dbReference type="ARBA" id="ARBA00023125"/>
    </source>
</evidence>
<comment type="caution">
    <text evidence="6">The sequence shown here is derived from an EMBL/GenBank/DDBJ whole genome shotgun (WGS) entry which is preliminary data.</text>
</comment>
<dbReference type="Pfam" id="PF03466">
    <property type="entry name" value="LysR_substrate"/>
    <property type="match status" value="1"/>
</dbReference>
<proteinExistence type="inferred from homology"/>
<protein>
    <submittedName>
        <fullName evidence="6">HTH-type transcriptional regulator CysL</fullName>
    </submittedName>
</protein>
<dbReference type="Proteomes" id="UP000693672">
    <property type="component" value="Unassembled WGS sequence"/>
</dbReference>
<dbReference type="RefSeq" id="WP_218094718.1">
    <property type="nucleotide sequence ID" value="NZ_CAJVAS010000032.1"/>
</dbReference>
<dbReference type="EMBL" id="CAJVAS010000032">
    <property type="protein sequence ID" value="CAG7645710.1"/>
    <property type="molecule type" value="Genomic_DNA"/>
</dbReference>
<name>A0A916K919_9BACL</name>
<keyword evidence="7" id="KW-1185">Reference proteome</keyword>
<gene>
    <name evidence="6" type="primary">cysL_2</name>
    <name evidence="6" type="ORF">PAESOLCIP111_05003</name>
</gene>
<dbReference type="AlphaFoldDB" id="A0A916K919"/>
<evidence type="ECO:0000313" key="6">
    <source>
        <dbReference type="EMBL" id="CAG7645710.1"/>
    </source>
</evidence>
<dbReference type="CDD" id="cd08420">
    <property type="entry name" value="PBP2_CysL_like"/>
    <property type="match status" value="1"/>
</dbReference>
<dbReference type="Pfam" id="PF00126">
    <property type="entry name" value="HTH_1"/>
    <property type="match status" value="1"/>
</dbReference>
<evidence type="ECO:0000259" key="5">
    <source>
        <dbReference type="PROSITE" id="PS50931"/>
    </source>
</evidence>
<dbReference type="InterPro" id="IPR000847">
    <property type="entry name" value="LysR_HTH_N"/>
</dbReference>
<dbReference type="InterPro" id="IPR005119">
    <property type="entry name" value="LysR_subst-bd"/>
</dbReference>
<feature type="domain" description="HTH lysR-type" evidence="5">
    <location>
        <begin position="1"/>
        <end position="58"/>
    </location>
</feature>
<sequence>MADQHLFVFVTVAEMENFSRAAEQLHMTQPAVSQYIRMLEQTVGARLLDRSNKYVRLTKAGEIVYHHAKEIIGLYTRMQNLVDDLSNKASGSLAIGASYTFGEYVLPHIIAELKRQYPDIHPMITIGNTKEIADKVSGRLLDVGIVEGEVRLPQLRQEPIADDAMFIITSPRSRWAVESQVTVHDLQSETWIVREAGSGTREAADNLFAAIPMVPLHLLEFGSTQLIKEAVEAGLGISLLSKWTVRKELALRSLCIVNVQGTPYTRKFSLIRQETPFYTKAMELFCELTVKHMAALDRRASQGGALAESDR</sequence>
<keyword evidence="3" id="KW-0238">DNA-binding</keyword>
<keyword evidence="2" id="KW-0805">Transcription regulation</keyword>
<keyword evidence="4" id="KW-0804">Transcription</keyword>
<dbReference type="GO" id="GO:0000976">
    <property type="term" value="F:transcription cis-regulatory region binding"/>
    <property type="evidence" value="ECO:0007669"/>
    <property type="project" value="TreeGrafter"/>
</dbReference>
<dbReference type="PROSITE" id="PS50931">
    <property type="entry name" value="HTH_LYSR"/>
    <property type="match status" value="1"/>
</dbReference>
<organism evidence="6 7">
    <name type="scientific">Paenibacillus solanacearum</name>
    <dbReference type="NCBI Taxonomy" id="2048548"/>
    <lineage>
        <taxon>Bacteria</taxon>
        <taxon>Bacillati</taxon>
        <taxon>Bacillota</taxon>
        <taxon>Bacilli</taxon>
        <taxon>Bacillales</taxon>
        <taxon>Paenibacillaceae</taxon>
        <taxon>Paenibacillus</taxon>
    </lineage>
</organism>
<evidence type="ECO:0000256" key="2">
    <source>
        <dbReference type="ARBA" id="ARBA00023015"/>
    </source>
</evidence>
<evidence type="ECO:0000256" key="1">
    <source>
        <dbReference type="ARBA" id="ARBA00009437"/>
    </source>
</evidence>
<dbReference type="FunFam" id="1.10.10.10:FF:000001">
    <property type="entry name" value="LysR family transcriptional regulator"/>
    <property type="match status" value="1"/>
</dbReference>
<evidence type="ECO:0000256" key="4">
    <source>
        <dbReference type="ARBA" id="ARBA00023163"/>
    </source>
</evidence>
<comment type="similarity">
    <text evidence="1">Belongs to the LysR transcriptional regulatory family.</text>
</comment>